<dbReference type="EMBL" id="LR743598">
    <property type="protein sequence ID" value="CAA2628884.1"/>
    <property type="molecule type" value="Genomic_DNA"/>
</dbReference>
<evidence type="ECO:0000313" key="1">
    <source>
        <dbReference type="EMBL" id="CAA2628884.1"/>
    </source>
</evidence>
<dbReference type="AlphaFoldDB" id="A0A7I8JDQ0"/>
<sequence length="34" mass="4071">MNIVVVIDHHLNTHGAITRERGFFLLLFFFFSYD</sequence>
<keyword evidence="2" id="KW-1185">Reference proteome</keyword>
<organism evidence="1">
    <name type="scientific">Spirodela intermedia</name>
    <name type="common">Intermediate duckweed</name>
    <dbReference type="NCBI Taxonomy" id="51605"/>
    <lineage>
        <taxon>Eukaryota</taxon>
        <taxon>Viridiplantae</taxon>
        <taxon>Streptophyta</taxon>
        <taxon>Embryophyta</taxon>
        <taxon>Tracheophyta</taxon>
        <taxon>Spermatophyta</taxon>
        <taxon>Magnoliopsida</taxon>
        <taxon>Liliopsida</taxon>
        <taxon>Araceae</taxon>
        <taxon>Lemnoideae</taxon>
        <taxon>Spirodela</taxon>
    </lineage>
</organism>
<dbReference type="Proteomes" id="UP001189122">
    <property type="component" value="Unassembled WGS sequence"/>
</dbReference>
<gene>
    <name evidence="1" type="ORF">SI7747_11014525</name>
</gene>
<protein>
    <submittedName>
        <fullName evidence="1">Uncharacterized protein</fullName>
    </submittedName>
</protein>
<reference evidence="1 2" key="1">
    <citation type="submission" date="2019-12" db="EMBL/GenBank/DDBJ databases">
        <authorList>
            <person name="Scholz U."/>
            <person name="Mascher M."/>
            <person name="Fiebig A."/>
        </authorList>
    </citation>
    <scope>NUCLEOTIDE SEQUENCE</scope>
</reference>
<accession>A0A7I8JDQ0</accession>
<name>A0A7I8JDQ0_SPIIN</name>
<dbReference type="EMBL" id="CACRZD030000011">
    <property type="protein sequence ID" value="CAA6668131.1"/>
    <property type="molecule type" value="Genomic_DNA"/>
</dbReference>
<evidence type="ECO:0000313" key="2">
    <source>
        <dbReference type="Proteomes" id="UP001189122"/>
    </source>
</evidence>
<proteinExistence type="predicted"/>